<sequence>MDKWSTRTWHRKASRPVSIWMMVFLLAGVSHILIPNYRWVLTHLFTLGILTNSVVVWSQHLTEKFVQLKLPDSARPQQLARIYLLNVGVICVLIGQLLIEAWEPHWILTQVGATFVAAAVLWHGAVLFGLWRQAESKRFRPVVAAYVASAVFLAVGAALGALLAVFPAHPRLLIAHVAANVGGFVGLAAAGSLTILFPSIWRTKGINPRMRLSFTLLGLGVLATLIGSAWNVPEVGLIVYCVGWLASLQGWLVNVLTVAEEPRGRITFPALSALFSAFWLVGGLTYYTAQHFLSEEPKIPMLALVVGFAAQLLTGVMSYLMPTTMGGGPSAVRAGLREYNRWGIGRSVFINGGLALWLATSSSLTMVVASLLSLGSMALFPVLTARAVKAQKAVLQKKAEGPAPETITDWNQALIALAVLVLVGALSFFI</sequence>
<feature type="transmembrane region" description="Helical" evidence="1">
    <location>
        <begin position="17"/>
        <end position="34"/>
    </location>
</feature>
<name>A0A2X4R866_9CORY</name>
<organism evidence="2 3">
    <name type="scientific">Corynebacterium minutissimum</name>
    <dbReference type="NCBI Taxonomy" id="38301"/>
    <lineage>
        <taxon>Bacteria</taxon>
        <taxon>Bacillati</taxon>
        <taxon>Actinomycetota</taxon>
        <taxon>Actinomycetes</taxon>
        <taxon>Mycobacteriales</taxon>
        <taxon>Corynebacteriaceae</taxon>
        <taxon>Corynebacterium</taxon>
    </lineage>
</organism>
<evidence type="ECO:0000313" key="3">
    <source>
        <dbReference type="Proteomes" id="UP000249264"/>
    </source>
</evidence>
<dbReference type="OrthoDB" id="345021at2"/>
<dbReference type="Proteomes" id="UP000249264">
    <property type="component" value="Chromosome 1"/>
</dbReference>
<keyword evidence="1" id="KW-0812">Transmembrane</keyword>
<gene>
    <name evidence="2" type="ORF">NCTC10288_00158</name>
</gene>
<dbReference type="GeneID" id="70782105"/>
<reference evidence="2 3" key="1">
    <citation type="submission" date="2018-06" db="EMBL/GenBank/DDBJ databases">
        <authorList>
            <consortium name="Pathogen Informatics"/>
            <person name="Doyle S."/>
        </authorList>
    </citation>
    <scope>NUCLEOTIDE SEQUENCE [LARGE SCALE GENOMIC DNA]</scope>
    <source>
        <strain evidence="2 3">NCTC10288</strain>
    </source>
</reference>
<feature type="transmembrane region" description="Helical" evidence="1">
    <location>
        <begin position="266"/>
        <end position="287"/>
    </location>
</feature>
<protein>
    <submittedName>
        <fullName evidence="2">Hypothetical membrane protein</fullName>
    </submittedName>
</protein>
<feature type="transmembrane region" description="Helical" evidence="1">
    <location>
        <begin position="143"/>
        <end position="166"/>
    </location>
</feature>
<dbReference type="AlphaFoldDB" id="A0A2X4R866"/>
<feature type="transmembrane region" description="Helical" evidence="1">
    <location>
        <begin position="409"/>
        <end position="429"/>
    </location>
</feature>
<dbReference type="EMBL" id="LS483460">
    <property type="protein sequence ID" value="SQH98296.1"/>
    <property type="molecule type" value="Genomic_DNA"/>
</dbReference>
<feature type="transmembrane region" description="Helical" evidence="1">
    <location>
        <begin position="366"/>
        <end position="388"/>
    </location>
</feature>
<feature type="transmembrane region" description="Helical" evidence="1">
    <location>
        <begin position="237"/>
        <end position="259"/>
    </location>
</feature>
<proteinExistence type="predicted"/>
<feature type="transmembrane region" description="Helical" evidence="1">
    <location>
        <begin position="40"/>
        <end position="58"/>
    </location>
</feature>
<feature type="transmembrane region" description="Helical" evidence="1">
    <location>
        <begin position="111"/>
        <end position="131"/>
    </location>
</feature>
<dbReference type="KEGG" id="cmin:NCTC10288_00158"/>
<feature type="transmembrane region" description="Helical" evidence="1">
    <location>
        <begin position="79"/>
        <end position="99"/>
    </location>
</feature>
<feature type="transmembrane region" description="Helical" evidence="1">
    <location>
        <begin position="299"/>
        <end position="321"/>
    </location>
</feature>
<feature type="transmembrane region" description="Helical" evidence="1">
    <location>
        <begin position="172"/>
        <end position="200"/>
    </location>
</feature>
<dbReference type="RefSeq" id="WP_052319596.1">
    <property type="nucleotide sequence ID" value="NZ_CP065689.1"/>
</dbReference>
<evidence type="ECO:0000256" key="1">
    <source>
        <dbReference type="SAM" id="Phobius"/>
    </source>
</evidence>
<evidence type="ECO:0000313" key="2">
    <source>
        <dbReference type="EMBL" id="SQH98296.1"/>
    </source>
</evidence>
<feature type="transmembrane region" description="Helical" evidence="1">
    <location>
        <begin position="212"/>
        <end position="231"/>
    </location>
</feature>
<feature type="transmembrane region" description="Helical" evidence="1">
    <location>
        <begin position="342"/>
        <end position="360"/>
    </location>
</feature>
<dbReference type="STRING" id="38301.NX84_00550"/>
<accession>A0A2X4R866</accession>
<keyword evidence="1" id="KW-1133">Transmembrane helix</keyword>
<keyword evidence="1" id="KW-0472">Membrane</keyword>